<proteinExistence type="predicted"/>
<dbReference type="AlphaFoldDB" id="A0A2N6NU30"/>
<dbReference type="Proteomes" id="UP000235728">
    <property type="component" value="Unassembled WGS sequence"/>
</dbReference>
<evidence type="ECO:0000313" key="2">
    <source>
        <dbReference type="EMBL" id="PMB70774.1"/>
    </source>
</evidence>
<comment type="caution">
    <text evidence="2">The sequence shown here is derived from an EMBL/GenBank/DDBJ whole genome shotgun (WGS) entry which is preliminary data.</text>
</comment>
<dbReference type="EMBL" id="MRVG01000003">
    <property type="protein sequence ID" value="PMB70774.1"/>
    <property type="molecule type" value="Genomic_DNA"/>
</dbReference>
<evidence type="ECO:0000313" key="3">
    <source>
        <dbReference type="Proteomes" id="UP000235728"/>
    </source>
</evidence>
<organism evidence="2 3">
    <name type="scientific">Beauveria bassiana</name>
    <name type="common">White muscardine disease fungus</name>
    <name type="synonym">Tritirachium shiotae</name>
    <dbReference type="NCBI Taxonomy" id="176275"/>
    <lineage>
        <taxon>Eukaryota</taxon>
        <taxon>Fungi</taxon>
        <taxon>Dikarya</taxon>
        <taxon>Ascomycota</taxon>
        <taxon>Pezizomycotina</taxon>
        <taxon>Sordariomycetes</taxon>
        <taxon>Hypocreomycetidae</taxon>
        <taxon>Hypocreales</taxon>
        <taxon>Cordycipitaceae</taxon>
        <taxon>Beauveria</taxon>
    </lineage>
</organism>
<accession>A0A2N6NU30</accession>
<gene>
    <name evidence="2" type="ORF">BM221_003231</name>
</gene>
<reference evidence="2 3" key="1">
    <citation type="journal article" date="2016" name="Appl. Microbiol. Biotechnol.">
        <title>Characterization of T-DNA insertion mutants with decreased virulence in the entomopathogenic fungus Beauveria bassiana JEF-007.</title>
        <authorList>
            <person name="Kim S."/>
            <person name="Lee S.J."/>
            <person name="Nai Y.S."/>
            <person name="Yu J.S."/>
            <person name="Lee M.R."/>
            <person name="Yang Y.T."/>
            <person name="Kim J.S."/>
        </authorList>
    </citation>
    <scope>NUCLEOTIDE SEQUENCE [LARGE SCALE GENOMIC DNA]</scope>
    <source>
        <strain evidence="2 3">JEF-007</strain>
    </source>
</reference>
<sequence>MLPAFASLPRPSPPLVYNDDEPRRNTMDVLISFSDVDIVSTTLACAADPRRSAKLYCELGLCQDFSQQRGSSRFDHD</sequence>
<feature type="region of interest" description="Disordered" evidence="1">
    <location>
        <begin position="1"/>
        <end position="21"/>
    </location>
</feature>
<evidence type="ECO:0000256" key="1">
    <source>
        <dbReference type="SAM" id="MobiDB-lite"/>
    </source>
</evidence>
<protein>
    <submittedName>
        <fullName evidence="2">Uncharacterized protein</fullName>
    </submittedName>
</protein>
<name>A0A2N6NU30_BEABA</name>